<protein>
    <submittedName>
        <fullName evidence="10">Cation:proton antiporter</fullName>
    </submittedName>
</protein>
<feature type="transmembrane region" description="Helical" evidence="8">
    <location>
        <begin position="29"/>
        <end position="50"/>
    </location>
</feature>
<feature type="transmembrane region" description="Helical" evidence="8">
    <location>
        <begin position="62"/>
        <end position="82"/>
    </location>
</feature>
<evidence type="ECO:0000313" key="11">
    <source>
        <dbReference type="Proteomes" id="UP001501729"/>
    </source>
</evidence>
<comment type="caution">
    <text evidence="10">The sequence shown here is derived from an EMBL/GenBank/DDBJ whole genome shotgun (WGS) entry which is preliminary data.</text>
</comment>
<dbReference type="Pfam" id="PF00999">
    <property type="entry name" value="Na_H_Exchanger"/>
    <property type="match status" value="1"/>
</dbReference>
<dbReference type="EMBL" id="BAABKX010000001">
    <property type="protein sequence ID" value="GAA5042794.1"/>
    <property type="molecule type" value="Genomic_DNA"/>
</dbReference>
<keyword evidence="4 8" id="KW-0812">Transmembrane</keyword>
<evidence type="ECO:0000256" key="8">
    <source>
        <dbReference type="SAM" id="Phobius"/>
    </source>
</evidence>
<feature type="transmembrane region" description="Helical" evidence="8">
    <location>
        <begin position="181"/>
        <end position="199"/>
    </location>
</feature>
<evidence type="ECO:0000256" key="4">
    <source>
        <dbReference type="ARBA" id="ARBA00022692"/>
    </source>
</evidence>
<dbReference type="GO" id="GO:0015297">
    <property type="term" value="F:antiporter activity"/>
    <property type="evidence" value="ECO:0007669"/>
    <property type="project" value="UniProtKB-KW"/>
</dbReference>
<keyword evidence="2" id="KW-0813">Transport</keyword>
<dbReference type="PANTHER" id="PTHR32507:SF8">
    <property type="entry name" value="CNH1P"/>
    <property type="match status" value="1"/>
</dbReference>
<feature type="transmembrane region" description="Helical" evidence="8">
    <location>
        <begin position="300"/>
        <end position="322"/>
    </location>
</feature>
<dbReference type="InterPro" id="IPR006153">
    <property type="entry name" value="Cation/H_exchanger_TM"/>
</dbReference>
<keyword evidence="3" id="KW-0050">Antiport</keyword>
<evidence type="ECO:0000256" key="3">
    <source>
        <dbReference type="ARBA" id="ARBA00022449"/>
    </source>
</evidence>
<evidence type="ECO:0000259" key="9">
    <source>
        <dbReference type="Pfam" id="PF00999"/>
    </source>
</evidence>
<keyword evidence="6" id="KW-0406">Ion transport</keyword>
<comment type="subcellular location">
    <subcellularLocation>
        <location evidence="1">Cell membrane</location>
        <topology evidence="1">Multi-pass membrane protein</topology>
    </subcellularLocation>
</comment>
<organism evidence="10 11">
    <name type="scientific">Haladaptatus pallidirubidus</name>
    <dbReference type="NCBI Taxonomy" id="1008152"/>
    <lineage>
        <taxon>Archaea</taxon>
        <taxon>Methanobacteriati</taxon>
        <taxon>Methanobacteriota</taxon>
        <taxon>Stenosarchaea group</taxon>
        <taxon>Halobacteria</taxon>
        <taxon>Halobacteriales</taxon>
        <taxon>Haladaptataceae</taxon>
        <taxon>Haladaptatus</taxon>
    </lineage>
</organism>
<evidence type="ECO:0000256" key="2">
    <source>
        <dbReference type="ARBA" id="ARBA00022448"/>
    </source>
</evidence>
<evidence type="ECO:0000256" key="6">
    <source>
        <dbReference type="ARBA" id="ARBA00023065"/>
    </source>
</evidence>
<feature type="transmembrane region" description="Helical" evidence="8">
    <location>
        <begin position="211"/>
        <end position="236"/>
    </location>
</feature>
<name>A0AAV3UCE6_9EURY</name>
<evidence type="ECO:0000313" key="10">
    <source>
        <dbReference type="EMBL" id="GAA5042794.1"/>
    </source>
</evidence>
<evidence type="ECO:0000256" key="5">
    <source>
        <dbReference type="ARBA" id="ARBA00022989"/>
    </source>
</evidence>
<proteinExistence type="predicted"/>
<gene>
    <name evidence="10" type="ORF">GCM10025751_06560</name>
</gene>
<feature type="transmembrane region" description="Helical" evidence="8">
    <location>
        <begin position="389"/>
        <end position="409"/>
    </location>
</feature>
<sequence length="422" mass="44627">MVETYVVALTFLGLIVLAATVLPELLGGYAVSVPVAYLGIGAVAFSLPLGLPNPDPLTHSKLAERLAEFVVIVSLMSAGLKIDRPFSVSEWSSTWRLLVITMPVTIAGAAIAGWWVLGVVPATAMLLGAVIAPTDPVLASDVQVGPPGEGEHAMSDQSVEQDHEHEVRFTLTSEAGLNDGLAFPFTYVAISIATAGLAPSRWFVDWLVVDVAYKIVVGAVAGLLLGWILAGLLFYFSPSTKLASTVEGAEALAGTLLIYGLTELAQGYGFIAVFVGALVIRHRERTHEYNRALHDFAELIERLTMAVLLALFGGAIATGLLGHLTLPAVALGLGLVFLLRPFAGLLGLAGTKIEFAERGVISFFGIRGVGSFFYLAYALNEATFSDARLLWSLVGFVVLVSVVVHGTLATPAMEKLSRRGQA</sequence>
<evidence type="ECO:0000256" key="1">
    <source>
        <dbReference type="ARBA" id="ARBA00004651"/>
    </source>
</evidence>
<dbReference type="GO" id="GO:0005886">
    <property type="term" value="C:plasma membrane"/>
    <property type="evidence" value="ECO:0007669"/>
    <property type="project" value="UniProtKB-SubCell"/>
</dbReference>
<dbReference type="RefSeq" id="WP_227775453.1">
    <property type="nucleotide sequence ID" value="NZ_BAABKX010000001.1"/>
</dbReference>
<keyword evidence="5 8" id="KW-1133">Transmembrane helix</keyword>
<feature type="transmembrane region" description="Helical" evidence="8">
    <location>
        <begin position="6"/>
        <end position="22"/>
    </location>
</feature>
<keyword evidence="7 8" id="KW-0472">Membrane</keyword>
<dbReference type="GeneID" id="68615347"/>
<feature type="domain" description="Cation/H+ exchanger transmembrane" evidence="9">
    <location>
        <begin position="17"/>
        <end position="414"/>
    </location>
</feature>
<dbReference type="Proteomes" id="UP001501729">
    <property type="component" value="Unassembled WGS sequence"/>
</dbReference>
<dbReference type="AlphaFoldDB" id="A0AAV3UCE6"/>
<keyword evidence="11" id="KW-1185">Reference proteome</keyword>
<feature type="transmembrane region" description="Helical" evidence="8">
    <location>
        <begin position="328"/>
        <end position="348"/>
    </location>
</feature>
<feature type="transmembrane region" description="Helical" evidence="8">
    <location>
        <begin position="94"/>
        <end position="117"/>
    </location>
</feature>
<reference evidence="10 11" key="1">
    <citation type="journal article" date="2019" name="Int. J. Syst. Evol. Microbiol.">
        <title>The Global Catalogue of Microorganisms (GCM) 10K type strain sequencing project: providing services to taxonomists for standard genome sequencing and annotation.</title>
        <authorList>
            <consortium name="The Broad Institute Genomics Platform"/>
            <consortium name="The Broad Institute Genome Sequencing Center for Infectious Disease"/>
            <person name="Wu L."/>
            <person name="Ma J."/>
        </authorList>
    </citation>
    <scope>NUCLEOTIDE SEQUENCE [LARGE SCALE GENOMIC DNA]</scope>
    <source>
        <strain evidence="10 11">JCM 17504</strain>
    </source>
</reference>
<feature type="transmembrane region" description="Helical" evidence="8">
    <location>
        <begin position="360"/>
        <end position="377"/>
    </location>
</feature>
<evidence type="ECO:0000256" key="7">
    <source>
        <dbReference type="ARBA" id="ARBA00023136"/>
    </source>
</evidence>
<feature type="transmembrane region" description="Helical" evidence="8">
    <location>
        <begin position="256"/>
        <end position="280"/>
    </location>
</feature>
<accession>A0AAV3UCE6</accession>
<dbReference type="GO" id="GO:1902600">
    <property type="term" value="P:proton transmembrane transport"/>
    <property type="evidence" value="ECO:0007669"/>
    <property type="project" value="InterPro"/>
</dbReference>
<dbReference type="PANTHER" id="PTHR32507">
    <property type="entry name" value="NA(+)/H(+) ANTIPORTER 1"/>
    <property type="match status" value="1"/>
</dbReference>